<evidence type="ECO:0000313" key="2">
    <source>
        <dbReference type="Proteomes" id="UP000235036"/>
    </source>
</evidence>
<name>A0A2N6K268_FISMU</name>
<sequence>MQTLAKLNTKILNVNVRPEMQLLLCCASTKIDAAKTEQIKSLVQRTDLDWQEITSSAWKHGLIPLLYTNINAIASDTVPQDVLEQLRKLFYTNAQRSLQLTGELVQLLRLLQENGILAVPYKGPVLANLLYGNIALRQFCDLDILVQPQDVLKFKDLLISQGYRPKIELTKTEEAAYLKDKSKHTYNFIHDSKRIMLEVHWRITPRYTSSIEVKYIWKHLLSSSFGGMEIYSFSPENWLLLLSTHASRHRWEKLSWLADIAELIGRNPEINWQMLIQQASEFDCRRMVFIGLFLTYNIIGITLPNEVLQAIEADPEVVSLSSSICQQLLTRNTDSHRFMQNTFYQIRVREGLQNKLLYFELFLRWLMRDKNVLLDE</sequence>
<dbReference type="InterPro" id="IPR039498">
    <property type="entry name" value="NTP_transf_5"/>
</dbReference>
<evidence type="ECO:0000313" key="1">
    <source>
        <dbReference type="EMBL" id="PLZ89070.1"/>
    </source>
</evidence>
<keyword evidence="2" id="KW-1185">Reference proteome</keyword>
<gene>
    <name evidence="1" type="ORF">CEN44_13945</name>
</gene>
<reference evidence="1 2" key="1">
    <citation type="submission" date="2017-08" db="EMBL/GenBank/DDBJ databases">
        <title>Genomes of Fischerella (Mastigocladus) sp. strains.</title>
        <authorList>
            <person name="Miller S.R."/>
        </authorList>
    </citation>
    <scope>NUCLEOTIDE SEQUENCE [LARGE SCALE GENOMIC DNA]</scope>
    <source>
        <strain evidence="1 2">CCMEE 5323</strain>
    </source>
</reference>
<dbReference type="Pfam" id="PF14907">
    <property type="entry name" value="NTP_transf_5"/>
    <property type="match status" value="1"/>
</dbReference>
<comment type="caution">
    <text evidence="1">The sequence shown here is derived from an EMBL/GenBank/DDBJ whole genome shotgun (WGS) entry which is preliminary data.</text>
</comment>
<proteinExistence type="predicted"/>
<dbReference type="AlphaFoldDB" id="A0A2N6K268"/>
<protein>
    <recommendedName>
        <fullName evidence="3">Nucleotidyltransferase family protein</fullName>
    </recommendedName>
</protein>
<accession>A0A2N6K268</accession>
<evidence type="ECO:0008006" key="3">
    <source>
        <dbReference type="Google" id="ProtNLM"/>
    </source>
</evidence>
<dbReference type="EMBL" id="NRQW01000304">
    <property type="protein sequence ID" value="PLZ89070.1"/>
    <property type="molecule type" value="Genomic_DNA"/>
</dbReference>
<organism evidence="1 2">
    <name type="scientific">Fischerella muscicola CCMEE 5323</name>
    <dbReference type="NCBI Taxonomy" id="2019572"/>
    <lineage>
        <taxon>Bacteria</taxon>
        <taxon>Bacillati</taxon>
        <taxon>Cyanobacteriota</taxon>
        <taxon>Cyanophyceae</taxon>
        <taxon>Nostocales</taxon>
        <taxon>Hapalosiphonaceae</taxon>
        <taxon>Fischerella</taxon>
    </lineage>
</organism>
<dbReference type="RefSeq" id="WP_016869266.1">
    <property type="nucleotide sequence ID" value="NZ_CAWNVR010000404.1"/>
</dbReference>
<dbReference type="Proteomes" id="UP000235036">
    <property type="component" value="Unassembled WGS sequence"/>
</dbReference>